<gene>
    <name evidence="1" type="ORF">FHS21_002552</name>
</gene>
<keyword evidence="2" id="KW-1185">Reference proteome</keyword>
<dbReference type="Proteomes" id="UP000554520">
    <property type="component" value="Unassembled WGS sequence"/>
</dbReference>
<name>A0A839U6L1_9HYPH</name>
<protein>
    <submittedName>
        <fullName evidence="1">Uncharacterized protein</fullName>
    </submittedName>
</protein>
<dbReference type="EMBL" id="JACHXN010000007">
    <property type="protein sequence ID" value="MBB3146137.1"/>
    <property type="molecule type" value="Genomic_DNA"/>
</dbReference>
<evidence type="ECO:0000313" key="2">
    <source>
        <dbReference type="Proteomes" id="UP000554520"/>
    </source>
</evidence>
<organism evidence="1 2">
    <name type="scientific">Phyllobacterium trifolii</name>
    <dbReference type="NCBI Taxonomy" id="300193"/>
    <lineage>
        <taxon>Bacteria</taxon>
        <taxon>Pseudomonadati</taxon>
        <taxon>Pseudomonadota</taxon>
        <taxon>Alphaproteobacteria</taxon>
        <taxon>Hyphomicrobiales</taxon>
        <taxon>Phyllobacteriaceae</taxon>
        <taxon>Phyllobacterium</taxon>
    </lineage>
</organism>
<dbReference type="AlphaFoldDB" id="A0A839U6L1"/>
<sequence length="39" mass="4498">MDATNFFNQEFRTREQVEAETGFTIVAHSGRASDRHEVI</sequence>
<reference evidence="1 2" key="1">
    <citation type="submission" date="2020-08" db="EMBL/GenBank/DDBJ databases">
        <title>Genomic Encyclopedia of Type Strains, Phase III (KMG-III): the genomes of soil and plant-associated and newly described type strains.</title>
        <authorList>
            <person name="Whitman W."/>
        </authorList>
    </citation>
    <scope>NUCLEOTIDE SEQUENCE [LARGE SCALE GENOMIC DNA]</scope>
    <source>
        <strain evidence="1 2">CECT 7015</strain>
    </source>
</reference>
<evidence type="ECO:0000313" key="1">
    <source>
        <dbReference type="EMBL" id="MBB3146137.1"/>
    </source>
</evidence>
<proteinExistence type="predicted"/>
<accession>A0A839U6L1</accession>
<comment type="caution">
    <text evidence="1">The sequence shown here is derived from an EMBL/GenBank/DDBJ whole genome shotgun (WGS) entry which is preliminary data.</text>
</comment>